<keyword evidence="5" id="KW-0472">Membrane</keyword>
<dbReference type="InterPro" id="IPR042128">
    <property type="entry name" value="NuoE_dom"/>
</dbReference>
<dbReference type="Proteomes" id="UP001420932">
    <property type="component" value="Unassembled WGS sequence"/>
</dbReference>
<feature type="region of interest" description="Disordered" evidence="6">
    <location>
        <begin position="1133"/>
        <end position="1166"/>
    </location>
</feature>
<dbReference type="CDD" id="cd03064">
    <property type="entry name" value="TRX_Fd_NuoE"/>
    <property type="match status" value="1"/>
</dbReference>
<evidence type="ECO:0000256" key="4">
    <source>
        <dbReference type="ARBA" id="ARBA00022989"/>
    </source>
</evidence>
<dbReference type="InterPro" id="IPR036249">
    <property type="entry name" value="Thioredoxin-like_sf"/>
</dbReference>
<name>A0AAP0FQT2_9MAGN</name>
<proteinExistence type="inferred from homology"/>
<dbReference type="AlphaFoldDB" id="A0AAP0FQT2"/>
<dbReference type="Pfam" id="PF13963">
    <property type="entry name" value="Transpos_assoc"/>
    <property type="match status" value="1"/>
</dbReference>
<feature type="compositionally biased region" description="Polar residues" evidence="6">
    <location>
        <begin position="1155"/>
        <end position="1166"/>
    </location>
</feature>
<dbReference type="Gene3D" id="3.40.30.10">
    <property type="entry name" value="Glutaredoxin"/>
    <property type="match status" value="1"/>
</dbReference>
<dbReference type="InterPro" id="IPR029480">
    <property type="entry name" value="Transpos_assoc"/>
</dbReference>
<dbReference type="Pfam" id="PF04819">
    <property type="entry name" value="DUF716"/>
    <property type="match status" value="1"/>
</dbReference>
<evidence type="ECO:0000256" key="6">
    <source>
        <dbReference type="SAM" id="MobiDB-lite"/>
    </source>
</evidence>
<gene>
    <name evidence="8" type="ORF">Syun_023960</name>
</gene>
<accession>A0AAP0FQT2</accession>
<dbReference type="EMBL" id="JBBNAF010000010">
    <property type="protein sequence ID" value="KAK9107949.1"/>
    <property type="molecule type" value="Genomic_DNA"/>
</dbReference>
<evidence type="ECO:0000256" key="5">
    <source>
        <dbReference type="ARBA" id="ARBA00023136"/>
    </source>
</evidence>
<evidence type="ECO:0000256" key="3">
    <source>
        <dbReference type="ARBA" id="ARBA00022692"/>
    </source>
</evidence>
<reference evidence="8 9" key="1">
    <citation type="submission" date="2024-01" db="EMBL/GenBank/DDBJ databases">
        <title>Genome assemblies of Stephania.</title>
        <authorList>
            <person name="Yang L."/>
        </authorList>
    </citation>
    <scope>NUCLEOTIDE SEQUENCE [LARGE SCALE GENOMIC DNA]</scope>
    <source>
        <strain evidence="8">YNDBR</strain>
        <tissue evidence="8">Leaf</tissue>
    </source>
</reference>
<comment type="subcellular location">
    <subcellularLocation>
        <location evidence="1">Membrane</location>
        <topology evidence="1">Multi-pass membrane protein</topology>
    </subcellularLocation>
</comment>
<evidence type="ECO:0000313" key="9">
    <source>
        <dbReference type="Proteomes" id="UP001420932"/>
    </source>
</evidence>
<organism evidence="8 9">
    <name type="scientific">Stephania yunnanensis</name>
    <dbReference type="NCBI Taxonomy" id="152371"/>
    <lineage>
        <taxon>Eukaryota</taxon>
        <taxon>Viridiplantae</taxon>
        <taxon>Streptophyta</taxon>
        <taxon>Embryophyta</taxon>
        <taxon>Tracheophyta</taxon>
        <taxon>Spermatophyta</taxon>
        <taxon>Magnoliopsida</taxon>
        <taxon>Ranunculales</taxon>
        <taxon>Menispermaceae</taxon>
        <taxon>Menispermoideae</taxon>
        <taxon>Cissampelideae</taxon>
        <taxon>Stephania</taxon>
    </lineage>
</organism>
<dbReference type="PANTHER" id="PTHR10775:SF182">
    <property type="entry name" value="TRANSPOSON, EN_SPM-LIKE, TRANSPOSASE-ASSOCIATED DOMAIN PROTEIN-RELATED"/>
    <property type="match status" value="1"/>
</dbReference>
<dbReference type="InterPro" id="IPR006904">
    <property type="entry name" value="DUF716"/>
</dbReference>
<protein>
    <recommendedName>
        <fullName evidence="7">Transposase-associated domain-containing protein</fullName>
    </recommendedName>
</protein>
<evidence type="ECO:0000256" key="2">
    <source>
        <dbReference type="ARBA" id="ARBA00006948"/>
    </source>
</evidence>
<evidence type="ECO:0000256" key="1">
    <source>
        <dbReference type="ARBA" id="ARBA00004141"/>
    </source>
</evidence>
<dbReference type="PANTHER" id="PTHR10775">
    <property type="entry name" value="OS08G0208400 PROTEIN"/>
    <property type="match status" value="1"/>
</dbReference>
<keyword evidence="9" id="KW-1185">Reference proteome</keyword>
<comment type="similarity">
    <text evidence="2">Belongs to the TMEM45 family.</text>
</comment>
<feature type="region of interest" description="Disordered" evidence="6">
    <location>
        <begin position="188"/>
        <end position="210"/>
    </location>
</feature>
<dbReference type="GO" id="GO:0016020">
    <property type="term" value="C:membrane"/>
    <property type="evidence" value="ECO:0007669"/>
    <property type="project" value="UniProtKB-SubCell"/>
</dbReference>
<feature type="domain" description="Transposase-associated" evidence="7">
    <location>
        <begin position="526"/>
        <end position="607"/>
    </location>
</feature>
<keyword evidence="4" id="KW-1133">Transmembrane helix</keyword>
<dbReference type="InterPro" id="IPR004242">
    <property type="entry name" value="Transposase_21"/>
</dbReference>
<dbReference type="Pfam" id="PF02992">
    <property type="entry name" value="Transposase_21"/>
    <property type="match status" value="1"/>
</dbReference>
<dbReference type="SUPFAM" id="SSF52833">
    <property type="entry name" value="Thioredoxin-like"/>
    <property type="match status" value="1"/>
</dbReference>
<evidence type="ECO:0000313" key="8">
    <source>
        <dbReference type="EMBL" id="KAK9107949.1"/>
    </source>
</evidence>
<keyword evidence="3" id="KW-0812">Transmembrane</keyword>
<comment type="caution">
    <text evidence="8">The sequence shown here is derived from an EMBL/GenBank/DDBJ whole genome shotgun (WGS) entry which is preliminary data.</text>
</comment>
<sequence length="1166" mass="131480">MGDVINGSMVARCRCVDRFALFRQNRDDAVKGLRSRVSGAQIKTRARHFELSFKLLSIEGVHWQASHGYCLSANMSSYPYAVDISQLSTGSRVQVGLGRAEPNLWKIGAVTTEAFPFDMAPTSSRHFNASPVMMNFSWTTSTYDGGMRDIDDIQQEDAQNPADVAYLNVPLALNRNVRVRPHRDRDLRIPSLIHQPSHRPHQNPPKDKTPPQLIILSISTSIISLSFIINALISLRDSLQSHDPTGLALQLQISTVGSLFLLHSLLPLLPIPLPRSLPRLILSSAFAQEFLHFYLHRKDPSGLENRYFDLMLLPVSLCAVSALLRPDWAGGLALGVGLVMQGAWFVQMGFSFFTDWGMARGCALHRRSAGSFTVKCKGHMDEHRSMAIATLQVYGVTEDCLNGSSRKYTPLNAELGELSSQGRFALDDGDDGDGDIVGDVERNGVKMKSVGGAPELGVNGFGDHYLEVLCELVICFDVLAYIYGVFVFRASIPVLFLLRIHIGTAHEGDNRLDNGYVRIGMSSTSRDWMYNRLDNGYVRIEFAAKVKEFISFAKQHCPTYQSERKIRCPCNFKKCRLVPYLDVETVEYHICRYGFLPGYHCWYEHGENGDEGPQNFYEMDSHIDDADVGGYDPTPYREMLHNVAGPSFNWNDVEESPNPQARQLYDMIDASREQLWLGCETMTTLSAMVRLLAIKSEHHISERGYNEIIKLMKDCLPNDNSLVENFYATKRLMRGLGLPVEKIDCCEDQCMIYWGVDSELTSCKFCGKSRYIAHRRGRGRNTKKRPCKRMYYFPLGPRLQRLYASESTAKHMRWHGDHSSPEDVMQHCSDSIAWRHFNDINRDFAAEVRNVRLGLCTDGFQVFGLSGKSYSSWPVILTPYNLPPSMCMKSEFTFLTVIVPGPTSPKQKIDVFLQPLVKELQDLWNNGVITYDVSTKTNFLMRVALLWTVSDFPAYSMLSGWSTQGKYACPYCMEDTNAFQLRNGGSLECDDEESGRIDREQHFHAIANAFGKSIKAHFSGISVLQVAKVVQVVSIRVYEVATFYSMVNRTKVGKYHPLVCGTTPCMIRGSREIEEALLKHLGVKRNEVTKDGLFSVGEMECMMGILLMNMESNAGVTVLTSLQFHRVVRDNRDGNKNSVSDSVANQRRNQRRNQKWNLSVSDSVAD</sequence>
<dbReference type="Pfam" id="PF01257">
    <property type="entry name" value="2Fe-2S_thioredx"/>
    <property type="match status" value="1"/>
</dbReference>
<evidence type="ECO:0000259" key="7">
    <source>
        <dbReference type="Pfam" id="PF13963"/>
    </source>
</evidence>